<dbReference type="Gene3D" id="3.30.572.10">
    <property type="entry name" value="Thymidylate synthase/dCMP hydroxymethylase domain"/>
    <property type="match status" value="1"/>
</dbReference>
<dbReference type="AlphaFoldDB" id="A0A9Q2QFW8"/>
<dbReference type="NCBIfam" id="NF002499">
    <property type="entry name" value="PRK01827.1-5"/>
    <property type="match status" value="1"/>
</dbReference>
<dbReference type="FunFam" id="3.30.572.10:FF:000013">
    <property type="entry name" value="Thymidylate synthase"/>
    <property type="match status" value="1"/>
</dbReference>
<dbReference type="PANTHER" id="PTHR11548:SF1">
    <property type="entry name" value="THYMIDYLATE SYNTHASE 1"/>
    <property type="match status" value="1"/>
</dbReference>
<dbReference type="EMBL" id="JACVKN010000164">
    <property type="protein sequence ID" value="MBK2065528.1"/>
    <property type="molecule type" value="Genomic_DNA"/>
</dbReference>
<accession>A0A9Q2QFW8</accession>
<evidence type="ECO:0000256" key="4">
    <source>
        <dbReference type="ARBA" id="ARBA00022679"/>
    </source>
</evidence>
<dbReference type="GO" id="GO:0005829">
    <property type="term" value="C:cytosol"/>
    <property type="evidence" value="ECO:0007669"/>
    <property type="project" value="TreeGrafter"/>
</dbReference>
<feature type="binding site" description="in other chain" evidence="6">
    <location>
        <position position="21"/>
    </location>
    <ligand>
        <name>dUMP</name>
        <dbReference type="ChEBI" id="CHEBI:246422"/>
        <note>ligand shared between dimeric partners</note>
    </ligand>
</feature>
<proteinExistence type="inferred from homology"/>
<evidence type="ECO:0000259" key="7">
    <source>
        <dbReference type="Pfam" id="PF00303"/>
    </source>
</evidence>
<name>A0A9Q2QFW8_9GAMM</name>
<dbReference type="PANTHER" id="PTHR11548">
    <property type="entry name" value="THYMIDYLATE SYNTHASE 1"/>
    <property type="match status" value="1"/>
</dbReference>
<organism evidence="8 9">
    <name type="scientific">Francisella noatunensis</name>
    <dbReference type="NCBI Taxonomy" id="657445"/>
    <lineage>
        <taxon>Bacteria</taxon>
        <taxon>Pseudomonadati</taxon>
        <taxon>Pseudomonadota</taxon>
        <taxon>Gammaproteobacteria</taxon>
        <taxon>Thiotrichales</taxon>
        <taxon>Francisellaceae</taxon>
        <taxon>Francisella</taxon>
    </lineage>
</organism>
<dbReference type="CDD" id="cd00351">
    <property type="entry name" value="TS_Pyrimidine_HMase"/>
    <property type="match status" value="1"/>
</dbReference>
<dbReference type="HAMAP" id="MF_00008">
    <property type="entry name" value="Thymidy_synth_bact"/>
    <property type="match status" value="1"/>
</dbReference>
<feature type="binding site" evidence="6">
    <location>
        <begin position="123"/>
        <end position="124"/>
    </location>
    <ligand>
        <name>dUMP</name>
        <dbReference type="ChEBI" id="CHEBI:246422"/>
        <note>ligand shared between dimeric partners</note>
    </ligand>
</feature>
<dbReference type="InterPro" id="IPR000398">
    <property type="entry name" value="Thymidylate_synthase"/>
</dbReference>
<dbReference type="NCBIfam" id="TIGR03284">
    <property type="entry name" value="thym_sym"/>
    <property type="match status" value="2"/>
</dbReference>
<keyword evidence="5 6" id="KW-0545">Nucleotide biosynthesis</keyword>
<dbReference type="GO" id="GO:0006235">
    <property type="term" value="P:dTTP biosynthetic process"/>
    <property type="evidence" value="ECO:0007669"/>
    <property type="project" value="UniProtKB-UniRule"/>
</dbReference>
<keyword evidence="9" id="KW-1185">Reference proteome</keyword>
<feature type="binding site" evidence="6">
    <location>
        <position position="273"/>
    </location>
    <ligand>
        <name>(6R)-5,10-methylene-5,6,7,8-tetrahydrofolate</name>
        <dbReference type="ChEBI" id="CHEBI:15636"/>
    </ligand>
</feature>
<dbReference type="Pfam" id="PF00303">
    <property type="entry name" value="Thymidylat_synt"/>
    <property type="match status" value="1"/>
</dbReference>
<dbReference type="SUPFAM" id="SSF55831">
    <property type="entry name" value="Thymidylate synthase/dCMP hydroxymethylase"/>
    <property type="match status" value="1"/>
</dbReference>
<dbReference type="Proteomes" id="UP000701999">
    <property type="component" value="Unassembled WGS sequence"/>
</dbReference>
<comment type="subcellular location">
    <subcellularLocation>
        <location evidence="6">Cytoplasm</location>
    </subcellularLocation>
</comment>
<dbReference type="EC" id="2.1.1.45" evidence="1 6"/>
<comment type="caution">
    <text evidence="8">The sequence shown here is derived from an EMBL/GenBank/DDBJ whole genome shotgun (WGS) entry which is preliminary data.</text>
</comment>
<dbReference type="NCBIfam" id="NF002497">
    <property type="entry name" value="PRK01827.1-3"/>
    <property type="match status" value="1"/>
</dbReference>
<keyword evidence="4 6" id="KW-0808">Transferase</keyword>
<evidence type="ECO:0000313" key="8">
    <source>
        <dbReference type="EMBL" id="MBK2065528.1"/>
    </source>
</evidence>
<keyword evidence="2 6" id="KW-0963">Cytoplasm</keyword>
<dbReference type="RefSeq" id="WP_159184617.1">
    <property type="nucleotide sequence ID" value="NZ_JACVJL010000066.1"/>
</dbReference>
<comment type="catalytic activity">
    <reaction evidence="6">
        <text>dUMP + (6R)-5,10-methylene-5,6,7,8-tetrahydrofolate = 7,8-dihydrofolate + dTMP</text>
        <dbReference type="Rhea" id="RHEA:12104"/>
        <dbReference type="ChEBI" id="CHEBI:15636"/>
        <dbReference type="ChEBI" id="CHEBI:57451"/>
        <dbReference type="ChEBI" id="CHEBI:63528"/>
        <dbReference type="ChEBI" id="CHEBI:246422"/>
        <dbReference type="EC" id="2.1.1.45"/>
    </reaction>
</comment>
<feature type="binding site" description="in other chain" evidence="6">
    <location>
        <position position="187"/>
    </location>
    <ligand>
        <name>dUMP</name>
        <dbReference type="ChEBI" id="CHEBI:246422"/>
        <note>ligand shared between dimeric partners</note>
    </ligand>
</feature>
<feature type="domain" description="Thymidylate synthase/dCMP hydroxymethylase" evidence="7">
    <location>
        <begin position="3"/>
        <end position="274"/>
    </location>
</feature>
<feature type="binding site" description="in other chain" evidence="6">
    <location>
        <begin position="176"/>
        <end position="179"/>
    </location>
    <ligand>
        <name>dUMP</name>
        <dbReference type="ChEBI" id="CHEBI:246422"/>
        <note>ligand shared between dimeric partners</note>
    </ligand>
</feature>
<dbReference type="GO" id="GO:0004799">
    <property type="term" value="F:thymidylate synthase activity"/>
    <property type="evidence" value="ECO:0007669"/>
    <property type="project" value="UniProtKB-UniRule"/>
</dbReference>
<evidence type="ECO:0000256" key="2">
    <source>
        <dbReference type="ARBA" id="ARBA00022490"/>
    </source>
</evidence>
<comment type="subunit">
    <text evidence="6">Homodimer.</text>
</comment>
<dbReference type="GO" id="GO:0006231">
    <property type="term" value="P:dTMP biosynthetic process"/>
    <property type="evidence" value="ECO:0007669"/>
    <property type="project" value="UniProtKB-UniRule"/>
</dbReference>
<feature type="active site" description="Nucleophile" evidence="6">
    <location>
        <position position="156"/>
    </location>
</feature>
<keyword evidence="3 6" id="KW-0489">Methyltransferase</keyword>
<evidence type="ECO:0000256" key="3">
    <source>
        <dbReference type="ARBA" id="ARBA00022603"/>
    </source>
</evidence>
<dbReference type="InterPro" id="IPR036926">
    <property type="entry name" value="Thymidate_synth/dCMP_Mease_sf"/>
</dbReference>
<feature type="binding site" evidence="6">
    <location>
        <position position="179"/>
    </location>
    <ligand>
        <name>(6R)-5,10-methylene-5,6,7,8-tetrahydrofolate</name>
        <dbReference type="ChEBI" id="CHEBI:15636"/>
    </ligand>
</feature>
<dbReference type="GO" id="GO:0032259">
    <property type="term" value="P:methylation"/>
    <property type="evidence" value="ECO:0007669"/>
    <property type="project" value="UniProtKB-KW"/>
</dbReference>
<evidence type="ECO:0000256" key="6">
    <source>
        <dbReference type="HAMAP-Rule" id="MF_00008"/>
    </source>
</evidence>
<dbReference type="InterPro" id="IPR045097">
    <property type="entry name" value="Thymidate_synth/dCMP_Mease"/>
</dbReference>
<sequence length="274" mass="31461">MREYLNFLKYIKDNGTEKGDRTGTGTRSIFGYQMRFDLQQGFPLVTTKKIHIPSVVHELLWFLSGSTNVKYLNDNKVRIWNEWATEEGELGPIYGKQWRDFNGEGIDQIAEVIEMLKTNPNSRRILVSAWNPCVVPSEKISPQENVAKGNSALPPCHAMFQFYVADNKLSCMLTQRSADAFLGVPFNIASYSLLTHMIAQQCDLDVSEFIWSGGDCHIYNNHIKQVNEQLSREPLDLPTLKISRKPSSIFDYKYEDFEFQNYKHHPAIKAKISV</sequence>
<gene>
    <name evidence="6" type="primary">thyA</name>
    <name evidence="8" type="ORF">IB647_07880</name>
</gene>
<comment type="similarity">
    <text evidence="6">Belongs to the thymidylate synthase family. Bacterial-type ThyA subfamily.</text>
</comment>
<evidence type="ECO:0000256" key="5">
    <source>
        <dbReference type="ARBA" id="ARBA00022727"/>
    </source>
</evidence>
<comment type="function">
    <text evidence="6">Catalyzes the reductive methylation of 2'-deoxyuridine-5'-monophosphate (dUMP) to 2'-deoxythymidine-5'-monophosphate (dTMP) while utilizing 5,10-methylenetetrahydrofolate (mTHF) as the methyl donor and reductant in the reaction, yielding dihydrofolate (DHF) as a by-product. This enzymatic reaction provides an intracellular de novo source of dTMP, an essential precursor for DNA biosynthesis.</text>
</comment>
<reference evidence="8 9" key="1">
    <citation type="submission" date="2020-09" db="EMBL/GenBank/DDBJ databases">
        <title>Development of specific Francisella tularensis PCR assay based on in-depth characterization of family Francisellaceae.</title>
        <authorList>
            <person name="Ohrman C."/>
            <person name="Sahl J."/>
            <person name="Sjodin A."/>
            <person name="Uneklint I."/>
            <person name="Ballard R."/>
            <person name="Karlsson L."/>
            <person name="Mcdonough R."/>
            <person name="Sundell D."/>
            <person name="Soria K."/>
            <person name="Brindeflk B."/>
            <person name="Vallesi A."/>
            <person name="Ramirez-Paredes J.G."/>
            <person name="Colquhoun D."/>
            <person name="Myrtennas K."/>
            <person name="Birdsell D."/>
            <person name="Johansson A."/>
            <person name="Wagner D."/>
            <person name="Forsman M."/>
        </authorList>
    </citation>
    <scope>NUCLEOTIDE SEQUENCE [LARGE SCALE GENOMIC DNA]</scope>
    <source>
        <strain evidence="8 9">FSC1140</strain>
    </source>
</reference>
<dbReference type="GeneID" id="93255392"/>
<dbReference type="InterPro" id="IPR023451">
    <property type="entry name" value="Thymidate_synth/dCMP_Mease_dom"/>
</dbReference>
<feature type="binding site" description="in other chain" evidence="6">
    <location>
        <begin position="217"/>
        <end position="219"/>
    </location>
    <ligand>
        <name>dUMP</name>
        <dbReference type="ChEBI" id="CHEBI:246422"/>
        <note>ligand shared between dimeric partners</note>
    </ligand>
</feature>
<comment type="pathway">
    <text evidence="6">Pyrimidine metabolism; dTTP biosynthesis.</text>
</comment>
<evidence type="ECO:0000313" key="9">
    <source>
        <dbReference type="Proteomes" id="UP000701999"/>
    </source>
</evidence>
<dbReference type="PRINTS" id="PR00108">
    <property type="entry name" value="THYMDSNTHASE"/>
</dbReference>
<evidence type="ECO:0000256" key="1">
    <source>
        <dbReference type="ARBA" id="ARBA00011947"/>
    </source>
</evidence>
<protein>
    <recommendedName>
        <fullName evidence="1 6">Thymidylate synthase</fullName>
        <shortName evidence="6">TS</shortName>
        <shortName evidence="6">TSase</shortName>
        <ecNumber evidence="1 6">2.1.1.45</ecNumber>
    </recommendedName>
</protein>
<feature type="binding site" evidence="6">
    <location>
        <position position="51"/>
    </location>
    <ligand>
        <name>(6R)-5,10-methylene-5,6,7,8-tetrahydrofolate</name>
        <dbReference type="ChEBI" id="CHEBI:15636"/>
    </ligand>
</feature>